<dbReference type="PRINTS" id="PR00700">
    <property type="entry name" value="PRTYPHPHTASE"/>
</dbReference>
<evidence type="ECO:0000256" key="2">
    <source>
        <dbReference type="ARBA" id="ARBA00022729"/>
    </source>
</evidence>
<evidence type="ECO:0000256" key="4">
    <source>
        <dbReference type="ARBA" id="ARBA00023157"/>
    </source>
</evidence>
<accession>A0A8S3RW44</accession>
<evidence type="ECO:0000256" key="1">
    <source>
        <dbReference type="ARBA" id="ARBA00022536"/>
    </source>
</evidence>
<dbReference type="AlphaFoldDB" id="A0A8S3RW44"/>
<evidence type="ECO:0000313" key="10">
    <source>
        <dbReference type="Proteomes" id="UP000683360"/>
    </source>
</evidence>
<dbReference type="SMART" id="SM00181">
    <property type="entry name" value="EGF"/>
    <property type="match status" value="8"/>
</dbReference>
<keyword evidence="1" id="KW-0245">EGF-like domain</keyword>
<dbReference type="Gene3D" id="3.90.190.10">
    <property type="entry name" value="Protein tyrosine phosphatase superfamily"/>
    <property type="match status" value="3"/>
</dbReference>
<proteinExistence type="predicted"/>
<sequence length="1220" mass="137661">MDDGTYSNDPNVIRERWKEEYSELFFENTTNVNNEFMERIKALNSQWELEFEQLRVNVDDNESQHISSMNDEITIEETKRAIRKAKNDKHGFITGHIIEKNIFKIMLRINIEGTYIADLTLWWLFTSWMAQFIAVAGCPVGSFGYLCSYTCHCAFDTPCDADTGACFDECAPRFTGKPYCQLENIAKGLPTYQETSITDNSALAVDGNRNQTGADNSCSWSVNFRYPFRTLWRVDLQDVYSVNKVKVFFRNDSNVSSSRRTGARVYVTSTEEFHLEPVCYTSHMKGDVFFNPPSILELKNCTNRGQFVTVYNQRPVVDSSNCPKTSYSCWANLELCEVEVYVCSYGTFGENCDKFCHCKGSTCDQRTGLCPGRCLAGWQGSECDMACTNGTHGENCEKSCGQCINGEACDVITGKCLNGCDAGWKGAKCKTPCPQYSYGFNCSDACFNCANLTDCDKKTGVCPTGCAKGFFGDRCSNKCPAGSYGKTCQLQCGRCAGGETCNSHTGECRRFCEPGYAMPLCQGPCPVGTFGENCSIACGNCRHFDPCNHITGECTRGCGPGWSGLHCITPCKHGYWGYDCAKECRTCSNEHCDHVTGICIHECKPGYQDPKCDRKCPSGLYGSGCTQICGQCADHASCDSIMGHCPTECSPGWRGTHCNIPCSEGFYGDDCKDRCGHCHNKTACDPVNGKCLIGCQDGYHGLQCRAVNSRGVVMSGGVIGCLVGVVVVIALIVVTCSLRHYMAKRARKSDKQMDVVYNNAGNIIAETEPEVQLEMTNGDIDNDYYNVGREARGIPVSSMKEHLRRLESDSSRYKNEFEDLRNDVPVFPHKAGQKAENKAKNRFLTTFPYDHSRVALKPLHGEAESDYINANFIDVKCEKYWPETKPLRYCEVLISLDECKQMSTYTVRHMTVGNVKTSETRKVIQYHFTGWPDHGIPDTMELVEFHRKVMSTKSPQRGPLLVQWQEQYRLLHVALLEAFNYRHTSINRTEFSKKYEEIKHDNKYLLKDEFKSYSRGGYYIVTQTPLVNTVVDFWRLLFDHECKTIVSLNLLDEEQEETGVWWPSEGESVSYGPLKIKTESVSDIHDSFTQRTFSMLKRNYGDPRTVRSFHFTKWPVNSKLPISKHSLLSLLDTVERWKHEIGSDTVVVQCMNGANCSGLYCGISLILDNLRLKQEVDVYHAVQKIQSRREQFINSTEQYEYLYEIVSEYINSRDIYGNLE</sequence>
<feature type="coiled-coil region" evidence="5">
    <location>
        <begin position="796"/>
        <end position="823"/>
    </location>
</feature>
<feature type="transmembrane region" description="Helical" evidence="6">
    <location>
        <begin position="712"/>
        <end position="738"/>
    </location>
</feature>
<evidence type="ECO:0000256" key="5">
    <source>
        <dbReference type="SAM" id="Coils"/>
    </source>
</evidence>
<dbReference type="InterPro" id="IPR008979">
    <property type="entry name" value="Galactose-bd-like_sf"/>
</dbReference>
<dbReference type="Pfam" id="PF00102">
    <property type="entry name" value="Y_phosphatase"/>
    <property type="match status" value="3"/>
</dbReference>
<dbReference type="Gene3D" id="2.170.300.10">
    <property type="entry name" value="Tie2 ligand-binding domain superfamily"/>
    <property type="match status" value="2"/>
</dbReference>
<dbReference type="SUPFAM" id="SSF52799">
    <property type="entry name" value="(Phosphotyrosine protein) phosphatases II"/>
    <property type="match status" value="2"/>
</dbReference>
<dbReference type="Gene3D" id="2.60.120.260">
    <property type="entry name" value="Galactose-binding domain-like"/>
    <property type="match status" value="1"/>
</dbReference>
<dbReference type="FunFam" id="2.170.300.10:FF:000041">
    <property type="entry name" value="Tyrosine protein kinase receptor tie-1, putative"/>
    <property type="match status" value="1"/>
</dbReference>
<keyword evidence="6" id="KW-0812">Transmembrane</keyword>
<feature type="domain" description="Tyrosine specific protein phosphatases" evidence="8">
    <location>
        <begin position="1125"/>
        <end position="1200"/>
    </location>
</feature>
<dbReference type="PROSITE" id="PS50055">
    <property type="entry name" value="TYR_PHOSPHATASE_PTP"/>
    <property type="match status" value="1"/>
</dbReference>
<organism evidence="9 10">
    <name type="scientific">Mytilus edulis</name>
    <name type="common">Blue mussel</name>
    <dbReference type="NCBI Taxonomy" id="6550"/>
    <lineage>
        <taxon>Eukaryota</taxon>
        <taxon>Metazoa</taxon>
        <taxon>Spiralia</taxon>
        <taxon>Lophotrochozoa</taxon>
        <taxon>Mollusca</taxon>
        <taxon>Bivalvia</taxon>
        <taxon>Autobranchia</taxon>
        <taxon>Pteriomorphia</taxon>
        <taxon>Mytilida</taxon>
        <taxon>Mytiloidea</taxon>
        <taxon>Mytilidae</taxon>
        <taxon>Mytilinae</taxon>
        <taxon>Mytilus</taxon>
    </lineage>
</organism>
<keyword evidence="5" id="KW-0175">Coiled coil</keyword>
<dbReference type="InterPro" id="IPR009030">
    <property type="entry name" value="Growth_fac_rcpt_cys_sf"/>
</dbReference>
<dbReference type="PANTHER" id="PTHR24043">
    <property type="entry name" value="SCAVENGER RECEPTOR CLASS F"/>
    <property type="match status" value="1"/>
</dbReference>
<dbReference type="InterPro" id="IPR000742">
    <property type="entry name" value="EGF"/>
</dbReference>
<protein>
    <submittedName>
        <fullName evidence="9">Uncharacterized protein</fullName>
    </submittedName>
</protein>
<name>A0A8S3RW44_MYTED</name>
<dbReference type="SMART" id="SM00194">
    <property type="entry name" value="PTPc"/>
    <property type="match status" value="1"/>
</dbReference>
<dbReference type="EMBL" id="CAJPWZ010001229">
    <property type="protein sequence ID" value="CAG2210365.1"/>
    <property type="molecule type" value="Genomic_DNA"/>
</dbReference>
<comment type="caution">
    <text evidence="9">The sequence shown here is derived from an EMBL/GenBank/DDBJ whole genome shotgun (WGS) entry which is preliminary data.</text>
</comment>
<dbReference type="SMART" id="SM00404">
    <property type="entry name" value="PTPc_motif"/>
    <property type="match status" value="1"/>
</dbReference>
<dbReference type="GO" id="GO:0005044">
    <property type="term" value="F:scavenger receptor activity"/>
    <property type="evidence" value="ECO:0007669"/>
    <property type="project" value="InterPro"/>
</dbReference>
<dbReference type="OrthoDB" id="6118243at2759"/>
<keyword evidence="6" id="KW-1133">Transmembrane helix</keyword>
<dbReference type="InterPro" id="IPR003595">
    <property type="entry name" value="Tyr_Pase_cat"/>
</dbReference>
<reference evidence="9" key="1">
    <citation type="submission" date="2021-03" db="EMBL/GenBank/DDBJ databases">
        <authorList>
            <person name="Bekaert M."/>
        </authorList>
    </citation>
    <scope>NUCLEOTIDE SEQUENCE</scope>
</reference>
<keyword evidence="6" id="KW-0472">Membrane</keyword>
<feature type="domain" description="Tyrosine-protein phosphatase" evidence="7">
    <location>
        <begin position="813"/>
        <end position="1209"/>
    </location>
</feature>
<dbReference type="PROSITE" id="PS50056">
    <property type="entry name" value="TYR_PHOSPHATASE_2"/>
    <property type="match status" value="1"/>
</dbReference>
<dbReference type="InterPro" id="IPR000387">
    <property type="entry name" value="Tyr_Pase_dom"/>
</dbReference>
<keyword evidence="10" id="KW-1185">Reference proteome</keyword>
<keyword evidence="3" id="KW-0677">Repeat</keyword>
<dbReference type="SUPFAM" id="SSF49785">
    <property type="entry name" value="Galactose-binding domain-like"/>
    <property type="match status" value="1"/>
</dbReference>
<evidence type="ECO:0000313" key="9">
    <source>
        <dbReference type="EMBL" id="CAG2210365.1"/>
    </source>
</evidence>
<evidence type="ECO:0000256" key="6">
    <source>
        <dbReference type="SAM" id="Phobius"/>
    </source>
</evidence>
<evidence type="ECO:0000259" key="7">
    <source>
        <dbReference type="PROSITE" id="PS50055"/>
    </source>
</evidence>
<keyword evidence="4" id="KW-1015">Disulfide bond</keyword>
<dbReference type="PANTHER" id="PTHR24043:SF8">
    <property type="entry name" value="EGF-LIKE DOMAIN-CONTAINING PROTEIN"/>
    <property type="match status" value="1"/>
</dbReference>
<dbReference type="SUPFAM" id="SSF57184">
    <property type="entry name" value="Growth factor receptor domain"/>
    <property type="match status" value="1"/>
</dbReference>
<dbReference type="GO" id="GO:0004725">
    <property type="term" value="F:protein tyrosine phosphatase activity"/>
    <property type="evidence" value="ECO:0007669"/>
    <property type="project" value="InterPro"/>
</dbReference>
<evidence type="ECO:0000259" key="8">
    <source>
        <dbReference type="PROSITE" id="PS50056"/>
    </source>
</evidence>
<dbReference type="InterPro" id="IPR000242">
    <property type="entry name" value="PTP_cat"/>
</dbReference>
<feature type="coiled-coil region" evidence="5">
    <location>
        <begin position="37"/>
        <end position="64"/>
    </location>
</feature>
<gene>
    <name evidence="9" type="ORF">MEDL_24413</name>
</gene>
<dbReference type="Proteomes" id="UP000683360">
    <property type="component" value="Unassembled WGS sequence"/>
</dbReference>
<keyword evidence="2" id="KW-0732">Signal</keyword>
<dbReference type="InterPro" id="IPR029021">
    <property type="entry name" value="Prot-tyrosine_phosphatase-like"/>
</dbReference>
<evidence type="ECO:0000256" key="3">
    <source>
        <dbReference type="ARBA" id="ARBA00022737"/>
    </source>
</evidence>
<dbReference type="InterPro" id="IPR042635">
    <property type="entry name" value="MEGF10/SREC1/2-like"/>
</dbReference>